<dbReference type="Proteomes" id="UP000244193">
    <property type="component" value="Chromosome"/>
</dbReference>
<dbReference type="AlphaFoldDB" id="A0A2S0RE16"/>
<name>A0A2S0RE16_9FLAO</name>
<dbReference type="OrthoDB" id="9157197at2"/>
<dbReference type="RefSeq" id="WP_108370792.1">
    <property type="nucleotide sequence ID" value="NZ_CP028811.1"/>
</dbReference>
<dbReference type="KEGG" id="fmg:HYN48_08880"/>
<gene>
    <name evidence="1" type="ORF">HYN48_08880</name>
</gene>
<keyword evidence="2" id="KW-1185">Reference proteome</keyword>
<organism evidence="1 2">
    <name type="scientific">Flavobacterium magnum</name>
    <dbReference type="NCBI Taxonomy" id="2162713"/>
    <lineage>
        <taxon>Bacteria</taxon>
        <taxon>Pseudomonadati</taxon>
        <taxon>Bacteroidota</taxon>
        <taxon>Flavobacteriia</taxon>
        <taxon>Flavobacteriales</taxon>
        <taxon>Flavobacteriaceae</taxon>
        <taxon>Flavobacterium</taxon>
    </lineage>
</organism>
<accession>A0A2S0RE16</accession>
<protein>
    <submittedName>
        <fullName evidence="1">Uncharacterized protein</fullName>
    </submittedName>
</protein>
<evidence type="ECO:0000313" key="2">
    <source>
        <dbReference type="Proteomes" id="UP000244193"/>
    </source>
</evidence>
<proteinExistence type="predicted"/>
<dbReference type="EMBL" id="CP028811">
    <property type="protein sequence ID" value="AWA30187.1"/>
    <property type="molecule type" value="Genomic_DNA"/>
</dbReference>
<reference evidence="1 2" key="1">
    <citation type="submission" date="2018-04" db="EMBL/GenBank/DDBJ databases">
        <title>Genome sequencing of Flavobacterium sp. HYN0048.</title>
        <authorList>
            <person name="Yi H."/>
            <person name="Baek C."/>
        </authorList>
    </citation>
    <scope>NUCLEOTIDE SEQUENCE [LARGE SCALE GENOMIC DNA]</scope>
    <source>
        <strain evidence="1 2">HYN0048</strain>
    </source>
</reference>
<evidence type="ECO:0000313" key="1">
    <source>
        <dbReference type="EMBL" id="AWA30187.1"/>
    </source>
</evidence>
<sequence>MKTNTKVKLMSFLGRQSAEQEIHAENDYWKLIGETGVVLGETRNAYGRLLILFDNDLDRFGVANHNAVRNSLWIVPEDLEIVDDND</sequence>